<evidence type="ECO:0000313" key="1">
    <source>
        <dbReference type="EMBL" id="GAV76367.1"/>
    </source>
</evidence>
<name>A0A1Q3C7X3_CEPFO</name>
<protein>
    <recommendedName>
        <fullName evidence="3">RVT_2 domain-containing protein</fullName>
    </recommendedName>
</protein>
<dbReference type="InterPro" id="IPR043502">
    <property type="entry name" value="DNA/RNA_pol_sf"/>
</dbReference>
<dbReference type="PANTHER" id="PTHR11439">
    <property type="entry name" value="GAG-POL-RELATED RETROTRANSPOSON"/>
    <property type="match status" value="1"/>
</dbReference>
<reference evidence="2" key="1">
    <citation type="submission" date="2016-04" db="EMBL/GenBank/DDBJ databases">
        <title>Cephalotus genome sequencing.</title>
        <authorList>
            <person name="Fukushima K."/>
            <person name="Hasebe M."/>
            <person name="Fang X."/>
        </authorList>
    </citation>
    <scope>NUCLEOTIDE SEQUENCE [LARGE SCALE GENOMIC DNA]</scope>
    <source>
        <strain evidence="2">cv. St1</strain>
    </source>
</reference>
<comment type="caution">
    <text evidence="1">The sequence shown here is derived from an EMBL/GenBank/DDBJ whole genome shotgun (WGS) entry which is preliminary data.</text>
</comment>
<dbReference type="OrthoDB" id="128382at2759"/>
<dbReference type="SUPFAM" id="SSF56672">
    <property type="entry name" value="DNA/RNA polymerases"/>
    <property type="match status" value="1"/>
</dbReference>
<dbReference type="AlphaFoldDB" id="A0A1Q3C7X3"/>
<dbReference type="InParanoid" id="A0A1Q3C7X3"/>
<feature type="non-terminal residue" evidence="1">
    <location>
        <position position="276"/>
    </location>
</feature>
<feature type="non-terminal residue" evidence="1">
    <location>
        <position position="1"/>
    </location>
</feature>
<keyword evidence="2" id="KW-1185">Reference proteome</keyword>
<dbReference type="EMBL" id="BDDD01001481">
    <property type="protein sequence ID" value="GAV76367.1"/>
    <property type="molecule type" value="Genomic_DNA"/>
</dbReference>
<organism evidence="1 2">
    <name type="scientific">Cephalotus follicularis</name>
    <name type="common">Albany pitcher plant</name>
    <dbReference type="NCBI Taxonomy" id="3775"/>
    <lineage>
        <taxon>Eukaryota</taxon>
        <taxon>Viridiplantae</taxon>
        <taxon>Streptophyta</taxon>
        <taxon>Embryophyta</taxon>
        <taxon>Tracheophyta</taxon>
        <taxon>Spermatophyta</taxon>
        <taxon>Magnoliopsida</taxon>
        <taxon>eudicotyledons</taxon>
        <taxon>Gunneridae</taxon>
        <taxon>Pentapetalae</taxon>
        <taxon>rosids</taxon>
        <taxon>fabids</taxon>
        <taxon>Oxalidales</taxon>
        <taxon>Cephalotaceae</taxon>
        <taxon>Cephalotus</taxon>
    </lineage>
</organism>
<dbReference type="PANTHER" id="PTHR11439:SF467">
    <property type="entry name" value="INTEGRASE CATALYTIC DOMAIN-CONTAINING PROTEIN"/>
    <property type="match status" value="1"/>
</dbReference>
<evidence type="ECO:0000313" key="2">
    <source>
        <dbReference type="Proteomes" id="UP000187406"/>
    </source>
</evidence>
<gene>
    <name evidence="1" type="ORF">CFOL_v3_19842</name>
</gene>
<dbReference type="CDD" id="cd09272">
    <property type="entry name" value="RNase_HI_RT_Ty1"/>
    <property type="match status" value="1"/>
</dbReference>
<dbReference type="Proteomes" id="UP000187406">
    <property type="component" value="Unassembled WGS sequence"/>
</dbReference>
<sequence length="276" mass="31065">IEVARSKQGIVLSQRKYTIDLLAKTGTLGSTPLDTLLDANIKFQAEVGKPCDRGRYQRLVGKLIYLAHTRPDIAYAVSVVRQYMHNPYSIQMDSVIRILRYLKGAPGKGILFQKQDHIKVKAFTDADWANSPDDRRSTSGYCAFVGGNLVAWRSKKQDVVARNSADAKFRAMAQGICEVLWIRRLLGELGLSVPEPLMLYSDSKSAINIAHNPVQHDRTKNVEIDRHFIKEKIEAGLICTPFIPSTEQTADMLTKAVHRRVFEHLCTKLGMYDIHA</sequence>
<evidence type="ECO:0008006" key="3">
    <source>
        <dbReference type="Google" id="ProtNLM"/>
    </source>
</evidence>
<proteinExistence type="predicted"/>
<accession>A0A1Q3C7X3</accession>